<gene>
    <name evidence="2" type="ORF">DVG78_23525</name>
</gene>
<dbReference type="Pfam" id="PF06439">
    <property type="entry name" value="3keto-disac_hyd"/>
    <property type="match status" value="1"/>
</dbReference>
<dbReference type="EMBL" id="QPIW01000026">
    <property type="protein sequence ID" value="RDB03487.1"/>
    <property type="molecule type" value="Genomic_DNA"/>
</dbReference>
<feature type="domain" description="3-keto-alpha-glucoside-1,2-lyase/3-keto-2-hydroxy-glucal hydratase" evidence="1">
    <location>
        <begin position="27"/>
        <end position="209"/>
    </location>
</feature>
<dbReference type="GO" id="GO:0016787">
    <property type="term" value="F:hydrolase activity"/>
    <property type="evidence" value="ECO:0007669"/>
    <property type="project" value="InterPro"/>
</dbReference>
<dbReference type="Gene3D" id="2.60.120.560">
    <property type="entry name" value="Exo-inulinase, domain 1"/>
    <property type="match status" value="1"/>
</dbReference>
<dbReference type="RefSeq" id="WP_114463477.1">
    <property type="nucleotide sequence ID" value="NZ_QPIW01000026.1"/>
</dbReference>
<dbReference type="InterPro" id="IPR010496">
    <property type="entry name" value="AL/BT2_dom"/>
</dbReference>
<reference evidence="2 3" key="1">
    <citation type="submission" date="2018-07" db="EMBL/GenBank/DDBJ databases">
        <title>Genome analysis of Runella aurantiaca.</title>
        <authorList>
            <person name="Yang X."/>
        </authorList>
    </citation>
    <scope>NUCLEOTIDE SEQUENCE [LARGE SCALE GENOMIC DNA]</scope>
    <source>
        <strain evidence="2 3">YX9</strain>
    </source>
</reference>
<name>A0A369I4Q9_9BACT</name>
<dbReference type="OrthoDB" id="929868at2"/>
<evidence type="ECO:0000313" key="3">
    <source>
        <dbReference type="Proteomes" id="UP000253141"/>
    </source>
</evidence>
<organism evidence="2 3">
    <name type="scientific">Runella aurantiaca</name>
    <dbReference type="NCBI Taxonomy" id="2282308"/>
    <lineage>
        <taxon>Bacteria</taxon>
        <taxon>Pseudomonadati</taxon>
        <taxon>Bacteroidota</taxon>
        <taxon>Cytophagia</taxon>
        <taxon>Cytophagales</taxon>
        <taxon>Spirosomataceae</taxon>
        <taxon>Runella</taxon>
    </lineage>
</organism>
<dbReference type="AlphaFoldDB" id="A0A369I4Q9"/>
<dbReference type="Proteomes" id="UP000253141">
    <property type="component" value="Unassembled WGS sequence"/>
</dbReference>
<accession>A0A369I4Q9</accession>
<comment type="caution">
    <text evidence="2">The sequence shown here is derived from an EMBL/GenBank/DDBJ whole genome shotgun (WGS) entry which is preliminary data.</text>
</comment>
<keyword evidence="3" id="KW-1185">Reference proteome</keyword>
<sequence>MAKHLLIFSLAGILTLTNLFLIPSQKAVRLFDGKSFKGWEGDTVTTWRIENGALVGGSLVTKVPHNDFLCTQRSFSNFILKLKFKLAGTEGFINSGVQFRSKRLTNPAYEMIGYQADLGDNYWASLYDESRRNKTLIGPDAALVKKILKPGAWNDFEVRAENRRIRILLNGQQTVDYTEPDESIPQSGLIGLQIHGGGKAEVAYKDIIIQELP</sequence>
<proteinExistence type="predicted"/>
<evidence type="ECO:0000313" key="2">
    <source>
        <dbReference type="EMBL" id="RDB03487.1"/>
    </source>
</evidence>
<protein>
    <submittedName>
        <fullName evidence="2">DUF1080 domain-containing protein</fullName>
    </submittedName>
</protein>
<evidence type="ECO:0000259" key="1">
    <source>
        <dbReference type="Pfam" id="PF06439"/>
    </source>
</evidence>